<organism evidence="2 3">
    <name type="scientific">Oryza sativa subsp. japonica</name>
    <name type="common">Rice</name>
    <dbReference type="NCBI Taxonomy" id="39947"/>
    <lineage>
        <taxon>Eukaryota</taxon>
        <taxon>Viridiplantae</taxon>
        <taxon>Streptophyta</taxon>
        <taxon>Embryophyta</taxon>
        <taxon>Tracheophyta</taxon>
        <taxon>Spermatophyta</taxon>
        <taxon>Magnoliopsida</taxon>
        <taxon>Liliopsida</taxon>
        <taxon>Poales</taxon>
        <taxon>Poaceae</taxon>
        <taxon>BOP clade</taxon>
        <taxon>Oryzoideae</taxon>
        <taxon>Oryzeae</taxon>
        <taxon>Oryzinae</taxon>
        <taxon>Oryza</taxon>
        <taxon>Oryza sativa</taxon>
    </lineage>
</organism>
<reference evidence="3" key="4">
    <citation type="journal article" date="2008" name="Nucleic Acids Res.">
        <title>The rice annotation project database (RAP-DB): 2008 update.</title>
        <authorList>
            <consortium name="The rice annotation project (RAP)"/>
        </authorList>
    </citation>
    <scope>GENOME REANNOTATION</scope>
    <source>
        <strain evidence="3">cv. Nipponbare</strain>
    </source>
</reference>
<reference evidence="1" key="1">
    <citation type="submission" date="2001-04" db="EMBL/GenBank/DDBJ databases">
        <title>Oryza sativa nipponbare(GA3) genomic DNA, chromosome 6, PAC clone:P0528E04.</title>
        <authorList>
            <person name="Sasaki T."/>
            <person name="Matsumoto T."/>
            <person name="Yamamoto K."/>
        </authorList>
    </citation>
    <scope>NUCLEOTIDE SEQUENCE</scope>
</reference>
<reference evidence="3" key="3">
    <citation type="journal article" date="2005" name="Nature">
        <title>The map-based sequence of the rice genome.</title>
        <authorList>
            <consortium name="International rice genome sequencing project (IRGSP)"/>
            <person name="Matsumoto T."/>
            <person name="Wu J."/>
            <person name="Kanamori H."/>
            <person name="Katayose Y."/>
            <person name="Fujisawa M."/>
            <person name="Namiki N."/>
            <person name="Mizuno H."/>
            <person name="Yamamoto K."/>
            <person name="Antonio B.A."/>
            <person name="Baba T."/>
            <person name="Sakata K."/>
            <person name="Nagamura Y."/>
            <person name="Aoki H."/>
            <person name="Arikawa K."/>
            <person name="Arita K."/>
            <person name="Bito T."/>
            <person name="Chiden Y."/>
            <person name="Fujitsuka N."/>
            <person name="Fukunaka R."/>
            <person name="Hamada M."/>
            <person name="Harada C."/>
            <person name="Hayashi A."/>
            <person name="Hijishita S."/>
            <person name="Honda M."/>
            <person name="Hosokawa S."/>
            <person name="Ichikawa Y."/>
            <person name="Idonuma A."/>
            <person name="Iijima M."/>
            <person name="Ikeda M."/>
            <person name="Ikeno M."/>
            <person name="Ito K."/>
            <person name="Ito S."/>
            <person name="Ito T."/>
            <person name="Ito Y."/>
            <person name="Ito Y."/>
            <person name="Iwabuchi A."/>
            <person name="Kamiya K."/>
            <person name="Karasawa W."/>
            <person name="Kurita K."/>
            <person name="Katagiri S."/>
            <person name="Kikuta A."/>
            <person name="Kobayashi H."/>
            <person name="Kobayashi N."/>
            <person name="Machita K."/>
            <person name="Maehara T."/>
            <person name="Masukawa M."/>
            <person name="Mizubayashi T."/>
            <person name="Mukai Y."/>
            <person name="Nagasaki H."/>
            <person name="Nagata Y."/>
            <person name="Naito S."/>
            <person name="Nakashima M."/>
            <person name="Nakama Y."/>
            <person name="Nakamichi Y."/>
            <person name="Nakamura M."/>
            <person name="Meguro A."/>
            <person name="Negishi M."/>
            <person name="Ohta I."/>
            <person name="Ohta T."/>
            <person name="Okamoto M."/>
            <person name="Ono N."/>
            <person name="Saji S."/>
            <person name="Sakaguchi M."/>
            <person name="Sakai K."/>
            <person name="Shibata M."/>
            <person name="Shimokawa T."/>
            <person name="Song J."/>
            <person name="Takazaki Y."/>
            <person name="Terasawa K."/>
            <person name="Tsugane M."/>
            <person name="Tsuji K."/>
            <person name="Ueda S."/>
            <person name="Waki K."/>
            <person name="Yamagata H."/>
            <person name="Yamamoto M."/>
            <person name="Yamamoto S."/>
            <person name="Yamane H."/>
            <person name="Yoshiki S."/>
            <person name="Yoshihara R."/>
            <person name="Yukawa K."/>
            <person name="Zhong H."/>
            <person name="Yano M."/>
            <person name="Yuan Q."/>
            <person name="Ouyang S."/>
            <person name="Liu J."/>
            <person name="Jones K.M."/>
            <person name="Gansberger K."/>
            <person name="Moffat K."/>
            <person name="Hill J."/>
            <person name="Bera J."/>
            <person name="Fadrosh D."/>
            <person name="Jin S."/>
            <person name="Johri S."/>
            <person name="Kim M."/>
            <person name="Overton L."/>
            <person name="Reardon M."/>
            <person name="Tsitrin T."/>
            <person name="Vuong H."/>
            <person name="Weaver B."/>
            <person name="Ciecko A."/>
            <person name="Tallon L."/>
            <person name="Jackson J."/>
            <person name="Pai G."/>
            <person name="Aken S.V."/>
            <person name="Utterback T."/>
            <person name="Reidmuller S."/>
            <person name="Feldblyum T."/>
            <person name="Hsiao J."/>
            <person name="Zismann V."/>
            <person name="Iobst S."/>
            <person name="de Vazeille A.R."/>
            <person name="Buell C.R."/>
            <person name="Ying K."/>
            <person name="Li Y."/>
            <person name="Lu T."/>
            <person name="Huang Y."/>
            <person name="Zhao Q."/>
            <person name="Feng Q."/>
            <person name="Zhang L."/>
            <person name="Zhu J."/>
            <person name="Weng Q."/>
            <person name="Mu J."/>
            <person name="Lu Y."/>
            <person name="Fan D."/>
            <person name="Liu Y."/>
            <person name="Guan J."/>
            <person name="Zhang Y."/>
            <person name="Yu S."/>
            <person name="Liu X."/>
            <person name="Zhang Y."/>
            <person name="Hong G."/>
            <person name="Han B."/>
            <person name="Choisne N."/>
            <person name="Demange N."/>
            <person name="Orjeda G."/>
            <person name="Samain S."/>
            <person name="Cattolico L."/>
            <person name="Pelletier E."/>
            <person name="Couloux A."/>
            <person name="Segurens B."/>
            <person name="Wincker P."/>
            <person name="D'Hont A."/>
            <person name="Scarpelli C."/>
            <person name="Weissenbach J."/>
            <person name="Salanoubat M."/>
            <person name="Quetier F."/>
            <person name="Yu Y."/>
            <person name="Kim H.R."/>
            <person name="Rambo T."/>
            <person name="Currie J."/>
            <person name="Collura K."/>
            <person name="Luo M."/>
            <person name="Yang T."/>
            <person name="Ammiraju J.S.S."/>
            <person name="Engler F."/>
            <person name="Soderlund C."/>
            <person name="Wing R.A."/>
            <person name="Palmer L.E."/>
            <person name="de la Bastide M."/>
            <person name="Spiegel L."/>
            <person name="Nascimento L."/>
            <person name="Zutavern T."/>
            <person name="O'Shaughnessy A."/>
            <person name="Dike S."/>
            <person name="Dedhia N."/>
            <person name="Preston R."/>
            <person name="Balija V."/>
            <person name="McCombie W.R."/>
            <person name="Chow T."/>
            <person name="Chen H."/>
            <person name="Chung M."/>
            <person name="Chen C."/>
            <person name="Shaw J."/>
            <person name="Wu H."/>
            <person name="Hsiao K."/>
            <person name="Chao Y."/>
            <person name="Chu M."/>
            <person name="Cheng C."/>
            <person name="Hour A."/>
            <person name="Lee P."/>
            <person name="Lin S."/>
            <person name="Lin Y."/>
            <person name="Liou J."/>
            <person name="Liu S."/>
            <person name="Hsing Y."/>
            <person name="Raghuvanshi S."/>
            <person name="Mohanty A."/>
            <person name="Bharti A.K."/>
            <person name="Gaur A."/>
            <person name="Gupta V."/>
            <person name="Kumar D."/>
            <person name="Ravi V."/>
            <person name="Vij S."/>
            <person name="Kapur A."/>
            <person name="Khurana P."/>
            <person name="Khurana P."/>
            <person name="Khurana J.P."/>
            <person name="Tyagi A.K."/>
            <person name="Gaikwad K."/>
            <person name="Singh A."/>
            <person name="Dalal V."/>
            <person name="Srivastava S."/>
            <person name="Dixit A."/>
            <person name="Pal A.K."/>
            <person name="Ghazi I.A."/>
            <person name="Yadav M."/>
            <person name="Pandit A."/>
            <person name="Bhargava A."/>
            <person name="Sureshbabu K."/>
            <person name="Batra K."/>
            <person name="Sharma T.R."/>
            <person name="Mohapatra T."/>
            <person name="Singh N.K."/>
            <person name="Messing J."/>
            <person name="Nelson A.B."/>
            <person name="Fuks G."/>
            <person name="Kavchok S."/>
            <person name="Keizer G."/>
            <person name="Linton E."/>
            <person name="Llaca V."/>
            <person name="Song R."/>
            <person name="Tanyolac B."/>
            <person name="Young S."/>
            <person name="Ho-Il K."/>
            <person name="Hahn J.H."/>
            <person name="Sangsakoo G."/>
            <person name="Vanavichit A."/>
            <person name="de Mattos Luiz.A.T."/>
            <person name="Zimmer P.D."/>
            <person name="Malone G."/>
            <person name="Dellagostin O."/>
            <person name="de Oliveira A.C."/>
            <person name="Bevan M."/>
            <person name="Bancroft I."/>
            <person name="Minx P."/>
            <person name="Cordum H."/>
            <person name="Wilson R."/>
            <person name="Cheng Z."/>
            <person name="Jin W."/>
            <person name="Jiang J."/>
            <person name="Leong S.A."/>
            <person name="Iwama H."/>
            <person name="Gojobori T."/>
            <person name="Itoh T."/>
            <person name="Niimura Y."/>
            <person name="Fujii Y."/>
            <person name="Habara T."/>
            <person name="Sakai H."/>
            <person name="Sato Y."/>
            <person name="Wilson G."/>
            <person name="Kumar K."/>
            <person name="McCouch S."/>
            <person name="Juretic N."/>
            <person name="Hoen D."/>
            <person name="Wright S."/>
            <person name="Bruskiewich R."/>
            <person name="Bureau T."/>
            <person name="Miyao A."/>
            <person name="Hirochika H."/>
            <person name="Nishikawa T."/>
            <person name="Kadowaki K."/>
            <person name="Sugiura M."/>
            <person name="Burr B."/>
            <person name="Sasaki T."/>
        </authorList>
    </citation>
    <scope>NUCLEOTIDE SEQUENCE [LARGE SCALE GENOMIC DNA]</scope>
    <source>
        <strain evidence="3">cv. Nipponbare</strain>
    </source>
</reference>
<accession>A0A0P0WTI7</accession>
<gene>
    <name evidence="1" type="ORF">P0528E04.12</name>
    <name evidence="2" type="ORF">P0648E08.34</name>
</gene>
<proteinExistence type="predicted"/>
<evidence type="ECO:0000313" key="3">
    <source>
        <dbReference type="Proteomes" id="UP000000763"/>
    </source>
</evidence>
<protein>
    <submittedName>
        <fullName evidence="2">Uncharacterized protein</fullName>
    </submittedName>
</protein>
<dbReference type="Proteomes" id="UP000000763">
    <property type="component" value="Chromosome 6"/>
</dbReference>
<dbReference type="EMBL" id="AP003510">
    <property type="protein sequence ID" value="BAD35216.1"/>
    <property type="molecule type" value="Genomic_DNA"/>
</dbReference>
<dbReference type="EMBL" id="AP004280">
    <property type="protein sequence ID" value="BAD35652.1"/>
    <property type="molecule type" value="Genomic_DNA"/>
</dbReference>
<evidence type="ECO:0000313" key="2">
    <source>
        <dbReference type="EMBL" id="BAD35652.1"/>
    </source>
</evidence>
<evidence type="ECO:0000313" key="1">
    <source>
        <dbReference type="EMBL" id="BAD35216.1"/>
    </source>
</evidence>
<reference evidence="2" key="2">
    <citation type="submission" date="2001-10" db="EMBL/GenBank/DDBJ databases">
        <title>Oryza sativa nipponbare(GA3) genomic DNA, chromosome 6, PAC clone:P0648E08.</title>
        <authorList>
            <person name="Sasaki T."/>
            <person name="Matsumoto T."/>
            <person name="Yamamoto K."/>
        </authorList>
    </citation>
    <scope>NUCLEOTIDE SEQUENCE</scope>
</reference>
<sequence length="166" mass="17537">MANDNAPQCGKCSRMMENYDHTNSNSRDCTCDKCHFLLAGYSCPYASCKYMIHKVCPVPPASVQGGSASQSQDSGPPCGLCGRLTSIYDYTNSTCSKCYCDIDNCGLLLAGYIVYGCLPCRYAVHKVCPKGPLRNEVINGAVRGTVSGVIGCIFSGLLAASGASSN</sequence>
<name>A0A0P0WTI7_ORYSJ</name>
<dbReference type="AlphaFoldDB" id="A0A0P0WTI7"/>